<dbReference type="InterPro" id="IPR038765">
    <property type="entry name" value="Papain-like_cys_pep_sf"/>
</dbReference>
<dbReference type="SUPFAM" id="SSF54001">
    <property type="entry name" value="Cysteine proteinases"/>
    <property type="match status" value="1"/>
</dbReference>
<name>A0AAV5W1C9_9BILA</name>
<evidence type="ECO:0000313" key="1">
    <source>
        <dbReference type="EMBL" id="GMT25625.1"/>
    </source>
</evidence>
<comment type="caution">
    <text evidence="1">The sequence shown here is derived from an EMBL/GenBank/DDBJ whole genome shotgun (WGS) entry which is preliminary data.</text>
</comment>
<gene>
    <name evidence="1" type="ORF">PFISCL1PPCAC_16922</name>
</gene>
<accession>A0AAV5W1C9</accession>
<dbReference type="Proteomes" id="UP001432322">
    <property type="component" value="Unassembled WGS sequence"/>
</dbReference>
<dbReference type="EMBL" id="BTSY01000004">
    <property type="protein sequence ID" value="GMT25625.1"/>
    <property type="molecule type" value="Genomic_DNA"/>
</dbReference>
<dbReference type="AlphaFoldDB" id="A0AAV5W1C9"/>
<reference evidence="1" key="1">
    <citation type="submission" date="2023-10" db="EMBL/GenBank/DDBJ databases">
        <title>Genome assembly of Pristionchus species.</title>
        <authorList>
            <person name="Yoshida K."/>
            <person name="Sommer R.J."/>
        </authorList>
    </citation>
    <scope>NUCLEOTIDE SEQUENCE</scope>
    <source>
        <strain evidence="1">RS5133</strain>
    </source>
</reference>
<proteinExistence type="predicted"/>
<keyword evidence="2" id="KW-1185">Reference proteome</keyword>
<sequence>IVDLEGTLIAQWPYEIEQGIREHCPSCCSCCMSDSTSHTDRSCACFEKERACQRKQRFDVESDAQYVIVPFNTVDLYGRNDWALAEKCDLDSMSLFGMKWKAVAIIKHIGAAGESGSWGHYVTVTKEDDGQWWLHDDAQEPEPIGTSYHLPSSHTYPSRVTDMAGVTMILFQKQ</sequence>
<protein>
    <recommendedName>
        <fullName evidence="3">USP domain-containing protein</fullName>
    </recommendedName>
</protein>
<feature type="non-terminal residue" evidence="1">
    <location>
        <position position="1"/>
    </location>
</feature>
<evidence type="ECO:0008006" key="3">
    <source>
        <dbReference type="Google" id="ProtNLM"/>
    </source>
</evidence>
<organism evidence="1 2">
    <name type="scientific">Pristionchus fissidentatus</name>
    <dbReference type="NCBI Taxonomy" id="1538716"/>
    <lineage>
        <taxon>Eukaryota</taxon>
        <taxon>Metazoa</taxon>
        <taxon>Ecdysozoa</taxon>
        <taxon>Nematoda</taxon>
        <taxon>Chromadorea</taxon>
        <taxon>Rhabditida</taxon>
        <taxon>Rhabditina</taxon>
        <taxon>Diplogasteromorpha</taxon>
        <taxon>Diplogasteroidea</taxon>
        <taxon>Neodiplogasteridae</taxon>
        <taxon>Pristionchus</taxon>
    </lineage>
</organism>
<evidence type="ECO:0000313" key="2">
    <source>
        <dbReference type="Proteomes" id="UP001432322"/>
    </source>
</evidence>